<keyword evidence="2" id="KW-1185">Reference proteome</keyword>
<dbReference type="CDD" id="cd21112">
    <property type="entry name" value="alphaLP-like"/>
    <property type="match status" value="1"/>
</dbReference>
<organism evidence="1 2">
    <name type="scientific">Cetraspora pellucida</name>
    <dbReference type="NCBI Taxonomy" id="1433469"/>
    <lineage>
        <taxon>Eukaryota</taxon>
        <taxon>Fungi</taxon>
        <taxon>Fungi incertae sedis</taxon>
        <taxon>Mucoromycota</taxon>
        <taxon>Glomeromycotina</taxon>
        <taxon>Glomeromycetes</taxon>
        <taxon>Diversisporales</taxon>
        <taxon>Gigasporaceae</taxon>
        <taxon>Cetraspora</taxon>
    </lineage>
</organism>
<dbReference type="Gene3D" id="2.40.10.10">
    <property type="entry name" value="Trypsin-like serine proteases"/>
    <property type="match status" value="2"/>
</dbReference>
<protein>
    <submittedName>
        <fullName evidence="1">9757_t:CDS:1</fullName>
    </submittedName>
</protein>
<reference evidence="1" key="1">
    <citation type="submission" date="2021-06" db="EMBL/GenBank/DDBJ databases">
        <authorList>
            <person name="Kallberg Y."/>
            <person name="Tangrot J."/>
            <person name="Rosling A."/>
        </authorList>
    </citation>
    <scope>NUCLEOTIDE SEQUENCE</scope>
    <source>
        <strain evidence="1">FL966</strain>
    </source>
</reference>
<dbReference type="Proteomes" id="UP000789759">
    <property type="component" value="Unassembled WGS sequence"/>
</dbReference>
<dbReference type="OrthoDB" id="2484262at2759"/>
<proteinExistence type="predicted"/>
<dbReference type="InterPro" id="IPR009003">
    <property type="entry name" value="Peptidase_S1_PA"/>
</dbReference>
<evidence type="ECO:0000313" key="2">
    <source>
        <dbReference type="Proteomes" id="UP000789759"/>
    </source>
</evidence>
<dbReference type="AlphaFoldDB" id="A0A9N9IZU0"/>
<comment type="caution">
    <text evidence="1">The sequence shown here is derived from an EMBL/GenBank/DDBJ whole genome shotgun (WGS) entry which is preliminary data.</text>
</comment>
<dbReference type="EMBL" id="CAJVQA010019439">
    <property type="protein sequence ID" value="CAG8759103.1"/>
    <property type="molecule type" value="Genomic_DNA"/>
</dbReference>
<sequence>MSVDRILQQLLVRYATSFGGTYIDIRKKRLIVHTIDHGKVDEIKSRMRENGRFLSFESATYGKSLKDLKFAFDGITKLAVDYYKNKDSELNANIYINVKENNVVVTLADFDELNNQPFISSLMRYNPLMTIYSKHPPGPDISKRQSKIGRRDISKRIFSGDGLYNAVGNFECSAGFLAKSKDLKDYIVTAGHCIIKSDTRRSNDFYHSPWDRPPSNETLNYIGESIFSSIAPYDFGLIQVFGSDSKLSLSEVKNIDYIRFPQLFITKVLAVSSYGIHICKAGFTTHLTCGHVKGTNGIAIYDGNIKRTLIITDNISEVGDSGGSVFSFAQDLRSVELLGITIGGTSTESFVLPVDIILRSFEIRIVTSQWRFSSLGFEPSLQRKQSSSLFKFRWQEIYG</sequence>
<evidence type="ECO:0000313" key="1">
    <source>
        <dbReference type="EMBL" id="CAG8759103.1"/>
    </source>
</evidence>
<accession>A0A9N9IZU0</accession>
<name>A0A9N9IZU0_9GLOM</name>
<dbReference type="SUPFAM" id="SSF50494">
    <property type="entry name" value="Trypsin-like serine proteases"/>
    <property type="match status" value="1"/>
</dbReference>
<gene>
    <name evidence="1" type="ORF">CPELLU_LOCUS15190</name>
</gene>
<dbReference type="InterPro" id="IPR043504">
    <property type="entry name" value="Peptidase_S1_PA_chymotrypsin"/>
</dbReference>